<dbReference type="Proteomes" id="UP001165489">
    <property type="component" value="Unassembled WGS sequence"/>
</dbReference>
<dbReference type="GO" id="GO:0034220">
    <property type="term" value="P:monoatomic ion transmembrane transport"/>
    <property type="evidence" value="ECO:0007669"/>
    <property type="project" value="UniProtKB-KW"/>
</dbReference>
<feature type="transmembrane region" description="Helical" evidence="1">
    <location>
        <begin position="201"/>
        <end position="222"/>
    </location>
</feature>
<comment type="caution">
    <text evidence="3">The sequence shown here is derived from an EMBL/GenBank/DDBJ whole genome shotgun (WGS) entry which is preliminary data.</text>
</comment>
<keyword evidence="3" id="KW-0407">Ion channel</keyword>
<name>A0ABS9UY08_9BACT</name>
<feature type="transmembrane region" description="Helical" evidence="1">
    <location>
        <begin position="66"/>
        <end position="86"/>
    </location>
</feature>
<dbReference type="SUPFAM" id="SSF81324">
    <property type="entry name" value="Voltage-gated potassium channels"/>
    <property type="match status" value="1"/>
</dbReference>
<evidence type="ECO:0000259" key="2">
    <source>
        <dbReference type="Pfam" id="PF07885"/>
    </source>
</evidence>
<keyword evidence="3" id="KW-0406">Ion transport</keyword>
<feature type="transmembrane region" description="Helical" evidence="1">
    <location>
        <begin position="128"/>
        <end position="151"/>
    </location>
</feature>
<dbReference type="Pfam" id="PF07885">
    <property type="entry name" value="Ion_trans_2"/>
    <property type="match status" value="1"/>
</dbReference>
<evidence type="ECO:0000256" key="1">
    <source>
        <dbReference type="SAM" id="Phobius"/>
    </source>
</evidence>
<dbReference type="Gene3D" id="1.10.287.70">
    <property type="match status" value="1"/>
</dbReference>
<gene>
    <name evidence="3" type="ORF">MM239_04330</name>
</gene>
<organism evidence="3 4">
    <name type="scientific">Belliella filtrata</name>
    <dbReference type="NCBI Taxonomy" id="2923435"/>
    <lineage>
        <taxon>Bacteria</taxon>
        <taxon>Pseudomonadati</taxon>
        <taxon>Bacteroidota</taxon>
        <taxon>Cytophagia</taxon>
        <taxon>Cytophagales</taxon>
        <taxon>Cyclobacteriaceae</taxon>
        <taxon>Belliella</taxon>
    </lineage>
</organism>
<evidence type="ECO:0000313" key="4">
    <source>
        <dbReference type="Proteomes" id="UP001165489"/>
    </source>
</evidence>
<feature type="transmembrane region" description="Helical" evidence="1">
    <location>
        <begin position="12"/>
        <end position="36"/>
    </location>
</feature>
<protein>
    <submittedName>
        <fullName evidence="3">Potassium channel family protein</fullName>
    </submittedName>
</protein>
<keyword evidence="1" id="KW-1133">Transmembrane helix</keyword>
<feature type="domain" description="Potassium channel" evidence="2">
    <location>
        <begin position="150"/>
        <end position="221"/>
    </location>
</feature>
<reference evidence="3" key="1">
    <citation type="submission" date="2022-03" db="EMBL/GenBank/DDBJ databases">
        <title>De novo assembled genomes of Belliella spp. (Cyclobacteriaceae) strains.</title>
        <authorList>
            <person name="Szabo A."/>
            <person name="Korponai K."/>
            <person name="Felfoldi T."/>
        </authorList>
    </citation>
    <scope>NUCLEOTIDE SEQUENCE</scope>
    <source>
        <strain evidence="3">DSM 111904</strain>
    </source>
</reference>
<dbReference type="InterPro" id="IPR013099">
    <property type="entry name" value="K_chnl_dom"/>
</dbReference>
<accession>A0ABS9UY08</accession>
<keyword evidence="3" id="KW-0813">Transport</keyword>
<keyword evidence="4" id="KW-1185">Reference proteome</keyword>
<keyword evidence="1" id="KW-0472">Membrane</keyword>
<dbReference type="EMBL" id="JAKZGP010000006">
    <property type="protein sequence ID" value="MCH7408610.1"/>
    <property type="molecule type" value="Genomic_DNA"/>
</dbReference>
<keyword evidence="1" id="KW-0812">Transmembrane</keyword>
<evidence type="ECO:0000313" key="3">
    <source>
        <dbReference type="EMBL" id="MCH7408610.1"/>
    </source>
</evidence>
<proteinExistence type="predicted"/>
<feature type="transmembrane region" description="Helical" evidence="1">
    <location>
        <begin position="171"/>
        <end position="189"/>
    </location>
</feature>
<dbReference type="RefSeq" id="WP_241346898.1">
    <property type="nucleotide sequence ID" value="NZ_JAKZGP010000006.1"/>
</dbReference>
<sequence length="228" mass="25566">MKNVLKKINRFWVSDVSFLLLLGMLVFTVFILPVFIEYQNDATFFLNAMLILLFFVGVFSSMEKSFIALSAVLFLIHVSLRLIRFGDNPFDFYLFERIAAILNLIALTVVNLRLLFRDDEVNFYRIIGSINVYLLVSIIGAIGFEVIQILAGTSIVGQDFELSGTDVDFGYYIYYSLTCISTLGFGDMYPINFAAKMLSTFLSALGILYPAVIISKLVSYASSGKSSS</sequence>
<feature type="transmembrane region" description="Helical" evidence="1">
    <location>
        <begin position="42"/>
        <end position="59"/>
    </location>
</feature>
<feature type="transmembrane region" description="Helical" evidence="1">
    <location>
        <begin position="98"/>
        <end position="116"/>
    </location>
</feature>